<dbReference type="InterPro" id="IPR004761">
    <property type="entry name" value="Spore_GerAB"/>
</dbReference>
<feature type="transmembrane region" description="Helical" evidence="8">
    <location>
        <begin position="191"/>
        <end position="211"/>
    </location>
</feature>
<evidence type="ECO:0000313" key="9">
    <source>
        <dbReference type="EMBL" id="MBB5174509.1"/>
    </source>
</evidence>
<dbReference type="RefSeq" id="WP_184664925.1">
    <property type="nucleotide sequence ID" value="NZ_JACHHB010000013.1"/>
</dbReference>
<evidence type="ECO:0000256" key="2">
    <source>
        <dbReference type="ARBA" id="ARBA00007998"/>
    </source>
</evidence>
<evidence type="ECO:0000256" key="6">
    <source>
        <dbReference type="ARBA" id="ARBA00022989"/>
    </source>
</evidence>
<protein>
    <submittedName>
        <fullName evidence="9">Spore germination protein (Amino acid permease)</fullName>
    </submittedName>
</protein>
<sequence>MSQPKKAMYHIQPQLVFFLVHTMQAGIGILSFQRQIAIEAGYQSWIAIIIAGLIVHGIIWLIYEILNADENRNHLPAIHKAYFGKWVGGMLTMVLLFYFFFMATAVLRTYIHIIQLWMFPKVTMTELAIPLLFVVGYAIYHGFRVVTGVAFFGFMIPIWLLFTNLAPLEFGETMNILPLFDTSVSEQIRAVETMTLSFIGFEAILFYYPFIQNGKASQKWAHFGHGVTVIAHFFVALTSFLFYSEPQLKKLLYPTLSMWKIIQLPIIERFEYVGIALWLIVIMPNLTIALWVFSRGFKQMTGMKQKHTLTIGLVLSYLSLLIIQTYDQTVWLTETVAKVGMMILGIYIPVLFVISKVKKKKGETS</sequence>
<gene>
    <name evidence="9" type="ORF">HNQ41_002724</name>
</gene>
<feature type="transmembrane region" description="Helical" evidence="8">
    <location>
        <begin position="335"/>
        <end position="354"/>
    </location>
</feature>
<comment type="subcellular location">
    <subcellularLocation>
        <location evidence="1">Membrane</location>
        <topology evidence="1">Multi-pass membrane protein</topology>
    </subcellularLocation>
</comment>
<keyword evidence="10" id="KW-1185">Reference proteome</keyword>
<feature type="transmembrane region" description="Helical" evidence="8">
    <location>
        <begin position="273"/>
        <end position="294"/>
    </location>
</feature>
<dbReference type="PANTHER" id="PTHR34975">
    <property type="entry name" value="SPORE GERMINATION PROTEIN A2"/>
    <property type="match status" value="1"/>
</dbReference>
<keyword evidence="3" id="KW-0813">Transport</keyword>
<keyword evidence="6 8" id="KW-1133">Transmembrane helix</keyword>
<dbReference type="GO" id="GO:0009847">
    <property type="term" value="P:spore germination"/>
    <property type="evidence" value="ECO:0007669"/>
    <property type="project" value="InterPro"/>
</dbReference>
<organism evidence="9 10">
    <name type="scientific">Texcoconibacillus texcoconensis</name>
    <dbReference type="NCBI Taxonomy" id="1095777"/>
    <lineage>
        <taxon>Bacteria</taxon>
        <taxon>Bacillati</taxon>
        <taxon>Bacillota</taxon>
        <taxon>Bacilli</taxon>
        <taxon>Bacillales</taxon>
        <taxon>Bacillaceae</taxon>
        <taxon>Texcoconibacillus</taxon>
    </lineage>
</organism>
<keyword evidence="4" id="KW-0309">Germination</keyword>
<feature type="transmembrane region" description="Helical" evidence="8">
    <location>
        <begin position="149"/>
        <end position="170"/>
    </location>
</feature>
<evidence type="ECO:0000256" key="4">
    <source>
        <dbReference type="ARBA" id="ARBA00022544"/>
    </source>
</evidence>
<feature type="transmembrane region" description="Helical" evidence="8">
    <location>
        <begin position="223"/>
        <end position="244"/>
    </location>
</feature>
<feature type="transmembrane region" description="Helical" evidence="8">
    <location>
        <begin position="15"/>
        <end position="32"/>
    </location>
</feature>
<dbReference type="EMBL" id="JACHHB010000013">
    <property type="protein sequence ID" value="MBB5174509.1"/>
    <property type="molecule type" value="Genomic_DNA"/>
</dbReference>
<dbReference type="PANTHER" id="PTHR34975:SF2">
    <property type="entry name" value="SPORE GERMINATION PROTEIN A2"/>
    <property type="match status" value="1"/>
</dbReference>
<dbReference type="Pfam" id="PF03845">
    <property type="entry name" value="Spore_permease"/>
    <property type="match status" value="1"/>
</dbReference>
<comment type="caution">
    <text evidence="9">The sequence shown here is derived from an EMBL/GenBank/DDBJ whole genome shotgun (WGS) entry which is preliminary data.</text>
</comment>
<dbReference type="Proteomes" id="UP000551878">
    <property type="component" value="Unassembled WGS sequence"/>
</dbReference>
<evidence type="ECO:0000256" key="7">
    <source>
        <dbReference type="ARBA" id="ARBA00023136"/>
    </source>
</evidence>
<dbReference type="AlphaFoldDB" id="A0A840QT78"/>
<reference evidence="9 10" key="1">
    <citation type="submission" date="2020-08" db="EMBL/GenBank/DDBJ databases">
        <title>Genomic Encyclopedia of Type Strains, Phase IV (KMG-IV): sequencing the most valuable type-strain genomes for metagenomic binning, comparative biology and taxonomic classification.</title>
        <authorList>
            <person name="Goeker M."/>
        </authorList>
    </citation>
    <scope>NUCLEOTIDE SEQUENCE [LARGE SCALE GENOMIC DNA]</scope>
    <source>
        <strain evidence="9 10">DSM 24696</strain>
    </source>
</reference>
<evidence type="ECO:0000256" key="5">
    <source>
        <dbReference type="ARBA" id="ARBA00022692"/>
    </source>
</evidence>
<accession>A0A840QT78</accession>
<name>A0A840QT78_9BACI</name>
<evidence type="ECO:0000256" key="3">
    <source>
        <dbReference type="ARBA" id="ARBA00022448"/>
    </source>
</evidence>
<evidence type="ECO:0000313" key="10">
    <source>
        <dbReference type="Proteomes" id="UP000551878"/>
    </source>
</evidence>
<feature type="transmembrane region" description="Helical" evidence="8">
    <location>
        <begin position="86"/>
        <end position="111"/>
    </location>
</feature>
<feature type="transmembrane region" description="Helical" evidence="8">
    <location>
        <begin position="306"/>
        <end position="323"/>
    </location>
</feature>
<evidence type="ECO:0000256" key="1">
    <source>
        <dbReference type="ARBA" id="ARBA00004141"/>
    </source>
</evidence>
<dbReference type="NCBIfam" id="TIGR00912">
    <property type="entry name" value="2A0309"/>
    <property type="match status" value="1"/>
</dbReference>
<feature type="transmembrane region" description="Helical" evidence="8">
    <location>
        <begin position="44"/>
        <end position="66"/>
    </location>
</feature>
<dbReference type="GO" id="GO:0016020">
    <property type="term" value="C:membrane"/>
    <property type="evidence" value="ECO:0007669"/>
    <property type="project" value="UniProtKB-SubCell"/>
</dbReference>
<comment type="similarity">
    <text evidence="2">Belongs to the amino acid-polyamine-organocation (APC) superfamily. Spore germination protein (SGP) (TC 2.A.3.9) family.</text>
</comment>
<evidence type="ECO:0000256" key="8">
    <source>
        <dbReference type="SAM" id="Phobius"/>
    </source>
</evidence>
<proteinExistence type="inferred from homology"/>
<keyword evidence="5 8" id="KW-0812">Transmembrane</keyword>
<keyword evidence="7 8" id="KW-0472">Membrane</keyword>